<evidence type="ECO:0000256" key="4">
    <source>
        <dbReference type="SAM" id="MobiDB-lite"/>
    </source>
</evidence>
<feature type="region of interest" description="Disordered" evidence="4">
    <location>
        <begin position="508"/>
        <end position="530"/>
    </location>
</feature>
<evidence type="ECO:0000256" key="3">
    <source>
        <dbReference type="ARBA" id="ARBA00023002"/>
    </source>
</evidence>
<dbReference type="Gene3D" id="2.140.10.10">
    <property type="entry name" value="Quinoprotein alcohol dehydrogenase-like superfamily"/>
    <property type="match status" value="2"/>
</dbReference>
<comment type="cofactor">
    <cofactor evidence="1">
        <name>pyrroloquinoline quinone</name>
        <dbReference type="ChEBI" id="CHEBI:58442"/>
    </cofactor>
</comment>
<evidence type="ECO:0000256" key="5">
    <source>
        <dbReference type="SAM" id="Phobius"/>
    </source>
</evidence>
<keyword evidence="5" id="KW-0812">Transmembrane</keyword>
<evidence type="ECO:0000259" key="6">
    <source>
        <dbReference type="Pfam" id="PF01011"/>
    </source>
</evidence>
<feature type="transmembrane region" description="Helical" evidence="5">
    <location>
        <begin position="36"/>
        <end position="53"/>
    </location>
</feature>
<dbReference type="InterPro" id="IPR017511">
    <property type="entry name" value="PQQ_mDH"/>
</dbReference>
<proteinExistence type="inferred from homology"/>
<feature type="compositionally biased region" description="Basic and acidic residues" evidence="4">
    <location>
        <begin position="508"/>
        <end position="522"/>
    </location>
</feature>
<feature type="transmembrane region" description="Helical" evidence="5">
    <location>
        <begin position="82"/>
        <end position="103"/>
    </location>
</feature>
<accession>A0A1H9EU03</accession>
<evidence type="ECO:0000256" key="2">
    <source>
        <dbReference type="ARBA" id="ARBA00008156"/>
    </source>
</evidence>
<dbReference type="PANTHER" id="PTHR32303">
    <property type="entry name" value="QUINOPROTEIN ALCOHOL DEHYDROGENASE (CYTOCHROME C)"/>
    <property type="match status" value="1"/>
</dbReference>
<dbReference type="NCBIfam" id="TIGR03074">
    <property type="entry name" value="PQQ_membr_DH"/>
    <property type="match status" value="1"/>
</dbReference>
<dbReference type="STRING" id="988801.SAMN05216522_10257"/>
<name>A0A1H9EU03_9GAMM</name>
<keyword evidence="5" id="KW-0472">Membrane</keyword>
<gene>
    <name evidence="7" type="ORF">SAMN05216522_10257</name>
</gene>
<dbReference type="GO" id="GO:0048038">
    <property type="term" value="F:quinone binding"/>
    <property type="evidence" value="ECO:0007669"/>
    <property type="project" value="InterPro"/>
</dbReference>
<dbReference type="CDD" id="cd10280">
    <property type="entry name" value="PQQ_mGDH"/>
    <property type="match status" value="1"/>
</dbReference>
<feature type="transmembrane region" description="Helical" evidence="5">
    <location>
        <begin position="60"/>
        <end position="76"/>
    </location>
</feature>
<dbReference type="Proteomes" id="UP000242515">
    <property type="component" value="Unassembled WGS sequence"/>
</dbReference>
<feature type="transmembrane region" description="Helical" evidence="5">
    <location>
        <begin position="7"/>
        <end position="30"/>
    </location>
</feature>
<dbReference type="PANTHER" id="PTHR32303:SF4">
    <property type="entry name" value="QUINOPROTEIN GLUCOSE DEHYDROGENASE"/>
    <property type="match status" value="1"/>
</dbReference>
<evidence type="ECO:0000256" key="1">
    <source>
        <dbReference type="ARBA" id="ARBA00001931"/>
    </source>
</evidence>
<keyword evidence="8" id="KW-1185">Reference proteome</keyword>
<feature type="domain" description="Pyrrolo-quinoline quinone repeat" evidence="6">
    <location>
        <begin position="167"/>
        <end position="771"/>
    </location>
</feature>
<dbReference type="GO" id="GO:0016020">
    <property type="term" value="C:membrane"/>
    <property type="evidence" value="ECO:0007669"/>
    <property type="project" value="InterPro"/>
</dbReference>
<sequence>MKGKLLLLRIVSVLLLLTSIVMIAGGGYLLSLSGSSYYLVAGIFLLISAIQLFRRKSSGAILFFIVYVATILWTIDESGTDYWGWVPRLSLLTVYGFLLALSLPALQRQPSNKLSFGLAGIFIVIFAVAFGMAFIPTHSFNSGDALPQQPLVKTPTPSQAEQPDSDWTYYGRDADASRFSPLSQITPDNVGQLKRAWTYRTGDLPARGQVNKWAAENTPIKVGDAVYVCSARNNIIKLDAKTGKKIWEHNTGVKYESIPYTAACKGLSYYTSTHTPAGQACHTRLIVGTLDERLVAVDSETGQSCQNFGDQGQTNLLKGLGYTVPGFVAVTAPVPIINGTIVVNHEVLDGQRRWAPSGVIRGYDAETGQFKWAWDVNNPTDHKEPAAGKEYSRGTPNSWATMVGDNRLGVVYVPTGNSAADYYSQLRSANENKVSSSIVAIDVKTGDVRWVFQTVHKDVWDYDIGSQPTLFDFPGPNGSTIPAIIVPTKRGQTFVLNRETGKPLTPVEEKAAPAAVVKEDPRAPTQPWSVGMPRLGFPDLSERKMWGLTMFDQLACRIKFRQARYEGEFTPPSLDKPWIEYPGYNGGSDWGSVAYNPQNGVLIANWNNTPMYDQLITRKKADKLDLQSIDSPKYKPGGGGAEGNGAMADTPYAIQVSPFYLESTQMLCNEPPYGMITAIDMHTRKVLWQHPLGSGEKNGPFGLPTHMPITVGTPNNGGPIITAGGLTFVAATTDNKIRAFDNRTGKEVWSDTLPAGGQATPMTYSAGGKQYLVIMAGGHHFMRTHVGDYVIAYTLPDNH</sequence>
<feature type="transmembrane region" description="Helical" evidence="5">
    <location>
        <begin position="115"/>
        <end position="135"/>
    </location>
</feature>
<dbReference type="SMART" id="SM00564">
    <property type="entry name" value="PQQ"/>
    <property type="match status" value="6"/>
</dbReference>
<dbReference type="InterPro" id="IPR011047">
    <property type="entry name" value="Quinoprotein_ADH-like_sf"/>
</dbReference>
<evidence type="ECO:0000313" key="7">
    <source>
        <dbReference type="EMBL" id="SEQ29119.1"/>
    </source>
</evidence>
<dbReference type="RefSeq" id="WP_092672631.1">
    <property type="nucleotide sequence ID" value="NZ_FOGC01000002.1"/>
</dbReference>
<organism evidence="7 8">
    <name type="scientific">Rosenbergiella nectarea</name>
    <dbReference type="NCBI Taxonomy" id="988801"/>
    <lineage>
        <taxon>Bacteria</taxon>
        <taxon>Pseudomonadati</taxon>
        <taxon>Pseudomonadota</taxon>
        <taxon>Gammaproteobacteria</taxon>
        <taxon>Enterobacterales</taxon>
        <taxon>Erwiniaceae</taxon>
        <taxon>Rosenbergiella</taxon>
    </lineage>
</organism>
<dbReference type="Pfam" id="PF01011">
    <property type="entry name" value="PQQ"/>
    <property type="match status" value="1"/>
</dbReference>
<dbReference type="GO" id="GO:0008876">
    <property type="term" value="F:quinoprotein glucose dehydrogenase activity"/>
    <property type="evidence" value="ECO:0007669"/>
    <property type="project" value="TreeGrafter"/>
</dbReference>
<keyword evidence="5" id="KW-1133">Transmembrane helix</keyword>
<dbReference type="SUPFAM" id="SSF50998">
    <property type="entry name" value="Quinoprotein alcohol dehydrogenase-like"/>
    <property type="match status" value="1"/>
</dbReference>
<dbReference type="InterPro" id="IPR018391">
    <property type="entry name" value="PQQ_b-propeller_rpt"/>
</dbReference>
<keyword evidence="3" id="KW-0560">Oxidoreductase</keyword>
<comment type="similarity">
    <text evidence="2">Belongs to the bacterial PQQ dehydrogenase family.</text>
</comment>
<evidence type="ECO:0000313" key="8">
    <source>
        <dbReference type="Proteomes" id="UP000242515"/>
    </source>
</evidence>
<dbReference type="InterPro" id="IPR002372">
    <property type="entry name" value="PQQ_rpt_dom"/>
</dbReference>
<dbReference type="AlphaFoldDB" id="A0A1H9EU03"/>
<dbReference type="OrthoDB" id="9794322at2"/>
<protein>
    <submittedName>
        <fullName evidence="7">Quinoprotein glucose dehydrogenase</fullName>
    </submittedName>
</protein>
<reference evidence="8" key="1">
    <citation type="submission" date="2016-10" db="EMBL/GenBank/DDBJ databases">
        <authorList>
            <person name="Varghese N."/>
            <person name="Submissions S."/>
        </authorList>
    </citation>
    <scope>NUCLEOTIDE SEQUENCE [LARGE SCALE GENOMIC DNA]</scope>
    <source>
        <strain evidence="8">8N4</strain>
    </source>
</reference>
<feature type="region of interest" description="Disordered" evidence="4">
    <location>
        <begin position="146"/>
        <end position="165"/>
    </location>
</feature>
<dbReference type="EMBL" id="FOGC01000002">
    <property type="protein sequence ID" value="SEQ29119.1"/>
    <property type="molecule type" value="Genomic_DNA"/>
</dbReference>